<evidence type="ECO:0000256" key="4">
    <source>
        <dbReference type="ARBA" id="ARBA00022679"/>
    </source>
</evidence>
<dbReference type="PANTHER" id="PTHR43648">
    <property type="entry name" value="ELECTRON TRANSFER FLAVOPROTEIN BETA SUBUNIT LYSINE METHYLTRANSFERASE"/>
    <property type="match status" value="1"/>
</dbReference>
<sequence>MTTGYKIQVTVPEALVPAVEGGLEAAFDDGEGWAPGISSWADTETPDLWTVEAFFAADPDPVRVGHAERLATEAAGVALPAFTPEALPDVDWVSESQKLLKPIHAGRYLVHGAYDRARRRPGRVNLEIEAGQAFGTGRHETTAGCLLSLDALAKRQTFRPRNGLDLGCGSGLLAFAMARTCAMPVLASDIDPIAVATAVENAQVNAVPVRPVAGGTWGVEAVTASGLDHPVFRRSGPFDLVAANILAGPLIRLAPALAPLVAPGGRLILAGLLAEQRAGVERAYRDRGLVLEARRPIGQWPTLLFRRPGTRRTARLARSAMAARNTGGAGAPMGFNLRNL</sequence>
<proteinExistence type="inferred from homology"/>
<keyword evidence="2 6" id="KW-0963">Cytoplasm</keyword>
<dbReference type="GO" id="GO:0032259">
    <property type="term" value="P:methylation"/>
    <property type="evidence" value="ECO:0007669"/>
    <property type="project" value="UniProtKB-KW"/>
</dbReference>
<comment type="similarity">
    <text evidence="1 6">Belongs to the methyltransferase superfamily. PrmA family.</text>
</comment>
<keyword evidence="3 6" id="KW-0489">Methyltransferase</keyword>
<dbReference type="InterPro" id="IPR004498">
    <property type="entry name" value="Ribosomal_PrmA_MeTrfase"/>
</dbReference>
<feature type="binding site" evidence="6">
    <location>
        <position position="189"/>
    </location>
    <ligand>
        <name>S-adenosyl-L-methionine</name>
        <dbReference type="ChEBI" id="CHEBI:59789"/>
    </ligand>
</feature>
<dbReference type="InParanoid" id="A0A4R2P5N3"/>
<dbReference type="Gene3D" id="3.40.50.150">
    <property type="entry name" value="Vaccinia Virus protein VP39"/>
    <property type="match status" value="1"/>
</dbReference>
<accession>A0A4R2P5N3</accession>
<dbReference type="OrthoDB" id="9785995at2"/>
<keyword evidence="5 6" id="KW-0949">S-adenosyl-L-methionine</keyword>
<evidence type="ECO:0000256" key="1">
    <source>
        <dbReference type="ARBA" id="ARBA00009741"/>
    </source>
</evidence>
<dbReference type="AlphaFoldDB" id="A0A4R2P5N3"/>
<evidence type="ECO:0000256" key="2">
    <source>
        <dbReference type="ARBA" id="ARBA00022490"/>
    </source>
</evidence>
<dbReference type="InterPro" id="IPR029063">
    <property type="entry name" value="SAM-dependent_MTases_sf"/>
</dbReference>
<evidence type="ECO:0000256" key="5">
    <source>
        <dbReference type="ARBA" id="ARBA00022691"/>
    </source>
</evidence>
<dbReference type="Proteomes" id="UP000295399">
    <property type="component" value="Unassembled WGS sequence"/>
</dbReference>
<dbReference type="SUPFAM" id="SSF53335">
    <property type="entry name" value="S-adenosyl-L-methionine-dependent methyltransferases"/>
    <property type="match status" value="1"/>
</dbReference>
<name>A0A4R2P5N3_RHOSA</name>
<dbReference type="GO" id="GO:0008276">
    <property type="term" value="F:protein methyltransferase activity"/>
    <property type="evidence" value="ECO:0007669"/>
    <property type="project" value="UniProtKB-UniRule"/>
</dbReference>
<comment type="caution">
    <text evidence="7">The sequence shown here is derived from an EMBL/GenBank/DDBJ whole genome shotgun (WGS) entry which is preliminary data.</text>
</comment>
<dbReference type="Pfam" id="PF06325">
    <property type="entry name" value="PrmA"/>
    <property type="match status" value="1"/>
</dbReference>
<evidence type="ECO:0000256" key="6">
    <source>
        <dbReference type="HAMAP-Rule" id="MF_00735"/>
    </source>
</evidence>
<reference evidence="7 8" key="1">
    <citation type="submission" date="2019-03" db="EMBL/GenBank/DDBJ databases">
        <title>Genomic Encyclopedia of Type Strains, Phase IV (KMG-IV): sequencing the most valuable type-strain genomes for metagenomic binning, comparative biology and taxonomic classification.</title>
        <authorList>
            <person name="Goeker M."/>
        </authorList>
    </citation>
    <scope>NUCLEOTIDE SEQUENCE [LARGE SCALE GENOMIC DNA]</scope>
    <source>
        <strain evidence="7 8">DSM 2132</strain>
    </source>
</reference>
<dbReference type="CDD" id="cd02440">
    <property type="entry name" value="AdoMet_MTases"/>
    <property type="match status" value="1"/>
</dbReference>
<dbReference type="RefSeq" id="WP_132709538.1">
    <property type="nucleotide sequence ID" value="NZ_JACIGF010000015.1"/>
</dbReference>
<keyword evidence="7" id="KW-0689">Ribosomal protein</keyword>
<feature type="binding site" evidence="6">
    <location>
        <position position="244"/>
    </location>
    <ligand>
        <name>S-adenosyl-L-methionine</name>
        <dbReference type="ChEBI" id="CHEBI:59789"/>
    </ligand>
</feature>
<gene>
    <name evidence="6" type="primary">prmA</name>
    <name evidence="7" type="ORF">EV659_11525</name>
</gene>
<keyword evidence="8" id="KW-1185">Reference proteome</keyword>
<dbReference type="InterPro" id="IPR050078">
    <property type="entry name" value="Ribosomal_L11_MeTrfase_PrmA"/>
</dbReference>
<dbReference type="FunCoup" id="A0A4R2P5N3">
    <property type="interactions" value="426"/>
</dbReference>
<feature type="binding site" evidence="6">
    <location>
        <position position="167"/>
    </location>
    <ligand>
        <name>S-adenosyl-L-methionine</name>
        <dbReference type="ChEBI" id="CHEBI:59789"/>
    </ligand>
</feature>
<dbReference type="HAMAP" id="MF_00735">
    <property type="entry name" value="Methyltr_PrmA"/>
    <property type="match status" value="1"/>
</dbReference>
<comment type="subcellular location">
    <subcellularLocation>
        <location evidence="6">Cytoplasm</location>
    </subcellularLocation>
</comment>
<dbReference type="GO" id="GO:0005737">
    <property type="term" value="C:cytoplasm"/>
    <property type="evidence" value="ECO:0007669"/>
    <property type="project" value="UniProtKB-SubCell"/>
</dbReference>
<evidence type="ECO:0000256" key="3">
    <source>
        <dbReference type="ARBA" id="ARBA00022603"/>
    </source>
</evidence>
<organism evidence="7 8">
    <name type="scientific">Rhodothalassium salexigens DSM 2132</name>
    <dbReference type="NCBI Taxonomy" id="1188247"/>
    <lineage>
        <taxon>Bacteria</taxon>
        <taxon>Pseudomonadati</taxon>
        <taxon>Pseudomonadota</taxon>
        <taxon>Alphaproteobacteria</taxon>
        <taxon>Rhodothalassiales</taxon>
        <taxon>Rhodothalassiaceae</taxon>
        <taxon>Rhodothalassium</taxon>
    </lineage>
</organism>
<protein>
    <recommendedName>
        <fullName evidence="6">Ribosomal protein L11 methyltransferase</fullName>
        <shortName evidence="6">L11 Mtase</shortName>
        <ecNumber evidence="6">2.1.1.-</ecNumber>
    </recommendedName>
</protein>
<dbReference type="EMBL" id="SLXO01000015">
    <property type="protein sequence ID" value="TCP30170.1"/>
    <property type="molecule type" value="Genomic_DNA"/>
</dbReference>
<evidence type="ECO:0000313" key="7">
    <source>
        <dbReference type="EMBL" id="TCP30170.1"/>
    </source>
</evidence>
<comment type="catalytic activity">
    <reaction evidence="6">
        <text>L-lysyl-[protein] + 3 S-adenosyl-L-methionine = N(6),N(6),N(6)-trimethyl-L-lysyl-[protein] + 3 S-adenosyl-L-homocysteine + 3 H(+)</text>
        <dbReference type="Rhea" id="RHEA:54192"/>
        <dbReference type="Rhea" id="RHEA-COMP:9752"/>
        <dbReference type="Rhea" id="RHEA-COMP:13826"/>
        <dbReference type="ChEBI" id="CHEBI:15378"/>
        <dbReference type="ChEBI" id="CHEBI:29969"/>
        <dbReference type="ChEBI" id="CHEBI:57856"/>
        <dbReference type="ChEBI" id="CHEBI:59789"/>
        <dbReference type="ChEBI" id="CHEBI:61961"/>
    </reaction>
</comment>
<feature type="binding site" evidence="6">
    <location>
        <position position="142"/>
    </location>
    <ligand>
        <name>S-adenosyl-L-methionine</name>
        <dbReference type="ChEBI" id="CHEBI:59789"/>
    </ligand>
</feature>
<dbReference type="EC" id="2.1.1.-" evidence="6"/>
<dbReference type="PANTHER" id="PTHR43648:SF1">
    <property type="entry name" value="ELECTRON TRANSFER FLAVOPROTEIN BETA SUBUNIT LYSINE METHYLTRANSFERASE"/>
    <property type="match status" value="1"/>
</dbReference>
<dbReference type="GO" id="GO:0005840">
    <property type="term" value="C:ribosome"/>
    <property type="evidence" value="ECO:0007669"/>
    <property type="project" value="UniProtKB-KW"/>
</dbReference>
<keyword evidence="4 6" id="KW-0808">Transferase</keyword>
<comment type="function">
    <text evidence="6">Methylates ribosomal protein L11.</text>
</comment>
<keyword evidence="7" id="KW-0687">Ribonucleoprotein</keyword>
<evidence type="ECO:0000313" key="8">
    <source>
        <dbReference type="Proteomes" id="UP000295399"/>
    </source>
</evidence>